<protein>
    <submittedName>
        <fullName evidence="2">Uncharacterized protein</fullName>
    </submittedName>
</protein>
<feature type="compositionally biased region" description="Low complexity" evidence="1">
    <location>
        <begin position="1"/>
        <end position="24"/>
    </location>
</feature>
<dbReference type="Proteomes" id="UP000245946">
    <property type="component" value="Unassembled WGS sequence"/>
</dbReference>
<organism evidence="2 3">
    <name type="scientific">Tilletiopsis washingtonensis</name>
    <dbReference type="NCBI Taxonomy" id="58919"/>
    <lineage>
        <taxon>Eukaryota</taxon>
        <taxon>Fungi</taxon>
        <taxon>Dikarya</taxon>
        <taxon>Basidiomycota</taxon>
        <taxon>Ustilaginomycotina</taxon>
        <taxon>Exobasidiomycetes</taxon>
        <taxon>Entylomatales</taxon>
        <taxon>Entylomatales incertae sedis</taxon>
        <taxon>Tilletiopsis</taxon>
    </lineage>
</organism>
<feature type="compositionally biased region" description="Low complexity" evidence="1">
    <location>
        <begin position="1202"/>
        <end position="1211"/>
    </location>
</feature>
<feature type="compositionally biased region" description="Polar residues" evidence="1">
    <location>
        <begin position="1212"/>
        <end position="1236"/>
    </location>
</feature>
<feature type="compositionally biased region" description="Low complexity" evidence="1">
    <location>
        <begin position="667"/>
        <end position="682"/>
    </location>
</feature>
<feature type="compositionally biased region" description="Low complexity" evidence="1">
    <location>
        <begin position="456"/>
        <end position="487"/>
    </location>
</feature>
<feature type="compositionally biased region" description="Low complexity" evidence="1">
    <location>
        <begin position="643"/>
        <end position="658"/>
    </location>
</feature>
<evidence type="ECO:0000256" key="1">
    <source>
        <dbReference type="SAM" id="MobiDB-lite"/>
    </source>
</evidence>
<keyword evidence="3" id="KW-1185">Reference proteome</keyword>
<feature type="compositionally biased region" description="Low complexity" evidence="1">
    <location>
        <begin position="514"/>
        <end position="525"/>
    </location>
</feature>
<feature type="compositionally biased region" description="Polar residues" evidence="1">
    <location>
        <begin position="1285"/>
        <end position="1303"/>
    </location>
</feature>
<feature type="region of interest" description="Disordered" evidence="1">
    <location>
        <begin position="1"/>
        <end position="47"/>
    </location>
</feature>
<accession>A0A316Z447</accession>
<evidence type="ECO:0000313" key="3">
    <source>
        <dbReference type="Proteomes" id="UP000245946"/>
    </source>
</evidence>
<feature type="compositionally biased region" description="Low complexity" evidence="1">
    <location>
        <begin position="746"/>
        <end position="756"/>
    </location>
</feature>
<feature type="region of interest" description="Disordered" evidence="1">
    <location>
        <begin position="1035"/>
        <end position="1081"/>
    </location>
</feature>
<feature type="compositionally biased region" description="Low complexity" evidence="1">
    <location>
        <begin position="589"/>
        <end position="601"/>
    </location>
</feature>
<feature type="compositionally biased region" description="Low complexity" evidence="1">
    <location>
        <begin position="1178"/>
        <end position="1193"/>
    </location>
</feature>
<feature type="region of interest" description="Disordered" evidence="1">
    <location>
        <begin position="1250"/>
        <end position="1364"/>
    </location>
</feature>
<dbReference type="GeneID" id="37273050"/>
<feature type="compositionally biased region" description="Low complexity" evidence="1">
    <location>
        <begin position="191"/>
        <end position="207"/>
    </location>
</feature>
<feature type="compositionally biased region" description="Low complexity" evidence="1">
    <location>
        <begin position="552"/>
        <end position="575"/>
    </location>
</feature>
<feature type="compositionally biased region" description="Polar residues" evidence="1">
    <location>
        <begin position="619"/>
        <end position="634"/>
    </location>
</feature>
<feature type="compositionally biased region" description="Low complexity" evidence="1">
    <location>
        <begin position="705"/>
        <end position="728"/>
    </location>
</feature>
<feature type="compositionally biased region" description="Polar residues" evidence="1">
    <location>
        <begin position="1043"/>
        <end position="1054"/>
    </location>
</feature>
<feature type="compositionally biased region" description="Gly residues" evidence="1">
    <location>
        <begin position="683"/>
        <end position="701"/>
    </location>
</feature>
<feature type="compositionally biased region" description="Basic and acidic residues" evidence="1">
    <location>
        <begin position="134"/>
        <end position="144"/>
    </location>
</feature>
<sequence>MSAAVMSAAPLSPSLSSNGLRVGAVPPPRRAAPALPGSKSRDLARAVEAHASAAEAVRAYRPPSAWSEAPGNADVVWGGDGDGDGAGYAHAFGAASPSLSQHAPLPSPGLSSEFGGEGDRFSDAASWDGNEAPLAERLDAPHADDADEGLAGAVDGQRDEDDPYADSRSTYGHARGSSVASSMWAGRGAPASRASVISTASTSAAGAPKRRAAPPMPGITPAMALRAQQMSASAAAPSQPPAALQRQAPEEQSQSILDRSPMSMYSPATEGDAQWGRRPSHASSSGLEEFDAAAERSAELPPEGALPAEFEMLSSDAAEEQDASRSTNATHVEEEEEEDVSRDTLSALNSDMARSKSGSRRGSPALVSPRSPAFGGAGSSGGAARAPSVPQRKTRGRKDRSPVLSYADGEEEEQRLVALQAGPSDLQRMSSLGPKLKKNSPAPWELGAEEEEEMPSSGSKYSRGGEGRSSSSSRPSQSGDAPSSSGSRGFGWPRPSTDASRVPKSPAYPPPSMPSSDTRGSLASSRGGGGAVDLASEASEHELEATRRSRSKSVSSSAAGMLKGLGLAASATPAGKRGKFAKAFGRKGGAPAVPGAQAQGGMSSAPSWHSAAGSEERGNSLSLPGSTSDEFVSPSSPPMRAHSPLAPQSYAASSQQQPGGLPVHPLASTSAGSMSTATSTGTITGGSGGRGSTSAESGGGTSVQSSTRSSGPSMTSSTAATSPASAAPQHLSALGTAAAPNGPNIGGLSAAAAGASTRGLKEPAFLPRTPSPAPRSPNLAPRALQTPARSPSGNIAPRNAGGVGYKRSSTFLADGQLVPRGPSPGTSPLPSPNMSASGQFTFPNPNSRSTSASGHMSPESYMGAPLEHPNASTSQLDLRTSSATPTSALLVPPQHGADASPRGLSPSLMSGSPGSLNMSRAASFGSMNGAPPMPMPMRSSSTGGGGGSEGELPPPIMPGASGMSSLPSVGAHEGVPYKLISLQEARELQERERAARAVAEPNRFANGPQPSSASEGRGIKNKKSGFMRMFGKEKNAEEELDSQGMSSRPSQNSLEDGARRESKSTTSGSVHGNAGVGRMPSFMVNGSAAPAEETTAAPALSLRPVSSMFLGFGAEMLDPAALGITADESDKAAPPPTSTLGGLAIPEEGGNRLLPLPSSPALTNRSGDSHSSGGGSALGAAPAGYSNGSSGNGMSPRKAPPAGLALSSSALRQPNNSAPPRTSSSVRSSELGSPSYASVSHDIDAALTSLGAPGSKRSAEEFVSPMTSPMTPAFASSDAGMSSLGHASTHGQQHSIPASSRSLAVTAHSRLGNASSSSSAAARPHSSASTYSESGSSALALSHFPPTPATESTATLSPSVGAGGNSAAAVVRTRALEIEAAIAELAAELTALRTAAGAASGSNDSLLAPASPMIPSSPIPPCESCGCNCAEQKRAQALNEAAVLKSVSILNRSRAIKPSQHADAGKFGGYTNR</sequence>
<feature type="compositionally biased region" description="Polar residues" evidence="1">
    <location>
        <begin position="870"/>
        <end position="887"/>
    </location>
</feature>
<feature type="region of interest" description="Disordered" evidence="1">
    <location>
        <begin position="1127"/>
        <end position="1236"/>
    </location>
</feature>
<feature type="compositionally biased region" description="Low complexity" evidence="1">
    <location>
        <begin position="1314"/>
        <end position="1340"/>
    </location>
</feature>
<gene>
    <name evidence="2" type="ORF">FA09DRAFT_362734</name>
</gene>
<proteinExistence type="predicted"/>
<feature type="compositionally biased region" description="Polar residues" evidence="1">
    <location>
        <begin position="833"/>
        <end position="854"/>
    </location>
</feature>
<dbReference type="OrthoDB" id="3367078at2759"/>
<feature type="compositionally biased region" description="Pro residues" evidence="1">
    <location>
        <begin position="821"/>
        <end position="831"/>
    </location>
</feature>
<feature type="compositionally biased region" description="Basic and acidic residues" evidence="1">
    <location>
        <begin position="538"/>
        <end position="547"/>
    </location>
</feature>
<feature type="region of interest" description="Disordered" evidence="1">
    <location>
        <begin position="987"/>
        <end position="1022"/>
    </location>
</feature>
<name>A0A316Z447_9BASI</name>
<reference evidence="2 3" key="1">
    <citation type="journal article" date="2018" name="Mol. Biol. Evol.">
        <title>Broad Genomic Sampling Reveals a Smut Pathogenic Ancestry of the Fungal Clade Ustilaginomycotina.</title>
        <authorList>
            <person name="Kijpornyongpan T."/>
            <person name="Mondo S.J."/>
            <person name="Barry K."/>
            <person name="Sandor L."/>
            <person name="Lee J."/>
            <person name="Lipzen A."/>
            <person name="Pangilinan J."/>
            <person name="LaButti K."/>
            <person name="Hainaut M."/>
            <person name="Henrissat B."/>
            <person name="Grigoriev I.V."/>
            <person name="Spatafora J.W."/>
            <person name="Aime M.C."/>
        </authorList>
    </citation>
    <scope>NUCLEOTIDE SEQUENCE [LARGE SCALE GENOMIC DNA]</scope>
    <source>
        <strain evidence="2 3">MCA 4186</strain>
    </source>
</reference>
<feature type="region of interest" description="Disordered" evidence="1">
    <location>
        <begin position="59"/>
        <end position="78"/>
    </location>
</feature>
<evidence type="ECO:0000313" key="2">
    <source>
        <dbReference type="EMBL" id="PWN95692.1"/>
    </source>
</evidence>
<feature type="region of interest" description="Disordered" evidence="1">
    <location>
        <begin position="97"/>
        <end position="969"/>
    </location>
</feature>
<dbReference type="RefSeq" id="XP_025595971.1">
    <property type="nucleotide sequence ID" value="XM_025745506.1"/>
</dbReference>
<dbReference type="EMBL" id="KZ819303">
    <property type="protein sequence ID" value="PWN95692.1"/>
    <property type="molecule type" value="Genomic_DNA"/>
</dbReference>
<feature type="compositionally biased region" description="Low complexity" evidence="1">
    <location>
        <begin position="222"/>
        <end position="252"/>
    </location>
</feature>
<feature type="compositionally biased region" description="Low complexity" evidence="1">
    <location>
        <begin position="900"/>
        <end position="919"/>
    </location>
</feature>